<evidence type="ECO:0000256" key="1">
    <source>
        <dbReference type="ARBA" id="ARBA00022598"/>
    </source>
</evidence>
<dbReference type="PANTHER" id="PTHR10099:SF1">
    <property type="entry name" value="PHOSPHORIBOSYLFORMYLGLYCINAMIDINE SYNTHASE"/>
    <property type="match status" value="1"/>
</dbReference>
<dbReference type="GO" id="GO:0006164">
    <property type="term" value="P:purine nucleotide biosynthetic process"/>
    <property type="evidence" value="ECO:0007669"/>
    <property type="project" value="UniProtKB-KW"/>
</dbReference>
<dbReference type="InterPro" id="IPR036604">
    <property type="entry name" value="PurS-like_sf"/>
</dbReference>
<proteinExistence type="predicted"/>
<dbReference type="OrthoDB" id="1591347at2759"/>
<dbReference type="AlphaFoldDB" id="A0A0D2M9G7"/>
<dbReference type="GO" id="GO:0005524">
    <property type="term" value="F:ATP binding"/>
    <property type="evidence" value="ECO:0007669"/>
    <property type="project" value="UniProtKB-KW"/>
</dbReference>
<keyword evidence="4" id="KW-0067">ATP-binding</keyword>
<evidence type="ECO:0000256" key="4">
    <source>
        <dbReference type="ARBA" id="ARBA00022840"/>
    </source>
</evidence>
<reference evidence="6 7" key="1">
    <citation type="journal article" date="2013" name="BMC Genomics">
        <title>Reconstruction of the lipid metabolism for the microalga Monoraphidium neglectum from its genome sequence reveals characteristics suitable for biofuel production.</title>
        <authorList>
            <person name="Bogen C."/>
            <person name="Al-Dilaimi A."/>
            <person name="Albersmeier A."/>
            <person name="Wichmann J."/>
            <person name="Grundmann M."/>
            <person name="Rupp O."/>
            <person name="Lauersen K.J."/>
            <person name="Blifernez-Klassen O."/>
            <person name="Kalinowski J."/>
            <person name="Goesmann A."/>
            <person name="Mussgnug J.H."/>
            <person name="Kruse O."/>
        </authorList>
    </citation>
    <scope>NUCLEOTIDE SEQUENCE [LARGE SCALE GENOMIC DNA]</scope>
    <source>
        <strain evidence="6 7">SAG 48.87</strain>
    </source>
</reference>
<protein>
    <submittedName>
        <fullName evidence="6">Phosphoribosylformylglycinamidinesynthase</fullName>
        <ecNumber evidence="6">6.3.5.3</ecNumber>
    </submittedName>
</protein>
<accession>A0A0D2M9G7</accession>
<keyword evidence="3" id="KW-0658">Purine biosynthesis</keyword>
<organism evidence="6 7">
    <name type="scientific">Monoraphidium neglectum</name>
    <dbReference type="NCBI Taxonomy" id="145388"/>
    <lineage>
        <taxon>Eukaryota</taxon>
        <taxon>Viridiplantae</taxon>
        <taxon>Chlorophyta</taxon>
        <taxon>core chlorophytes</taxon>
        <taxon>Chlorophyceae</taxon>
        <taxon>CS clade</taxon>
        <taxon>Sphaeropleales</taxon>
        <taxon>Selenastraceae</taxon>
        <taxon>Monoraphidium</taxon>
    </lineage>
</organism>
<dbReference type="GO" id="GO:0005737">
    <property type="term" value="C:cytoplasm"/>
    <property type="evidence" value="ECO:0007669"/>
    <property type="project" value="TreeGrafter"/>
</dbReference>
<dbReference type="SUPFAM" id="SSF82697">
    <property type="entry name" value="PurS-like"/>
    <property type="match status" value="1"/>
</dbReference>
<dbReference type="GO" id="GO:0004642">
    <property type="term" value="F:phosphoribosylformylglycinamidine synthase activity"/>
    <property type="evidence" value="ECO:0007669"/>
    <property type="project" value="UniProtKB-EC"/>
</dbReference>
<evidence type="ECO:0000313" key="6">
    <source>
        <dbReference type="EMBL" id="KIY97626.1"/>
    </source>
</evidence>
<dbReference type="RefSeq" id="XP_013896646.1">
    <property type="nucleotide sequence ID" value="XM_014041192.1"/>
</dbReference>
<evidence type="ECO:0000256" key="3">
    <source>
        <dbReference type="ARBA" id="ARBA00022755"/>
    </source>
</evidence>
<feature type="domain" description="Phosphoribosylformylglycinamidine synthase N-terminal" evidence="5">
    <location>
        <begin position="98"/>
        <end position="200"/>
    </location>
</feature>
<dbReference type="GeneID" id="25727485"/>
<keyword evidence="2" id="KW-0547">Nucleotide-binding</keyword>
<evidence type="ECO:0000313" key="7">
    <source>
        <dbReference type="Proteomes" id="UP000054498"/>
    </source>
</evidence>
<dbReference type="Proteomes" id="UP000054498">
    <property type="component" value="Unassembled WGS sequence"/>
</dbReference>
<dbReference type="PANTHER" id="PTHR10099">
    <property type="entry name" value="PHOSPHORIBOSYLFORMYLGLYCINAMIDINE SYNTHASE"/>
    <property type="match status" value="1"/>
</dbReference>
<dbReference type="EMBL" id="KK102494">
    <property type="protein sequence ID" value="KIY97626.1"/>
    <property type="molecule type" value="Genomic_DNA"/>
</dbReference>
<dbReference type="KEGG" id="mng:MNEG_10333"/>
<sequence length="201" mass="21453">MALRVGAVARNAPSSCRVAYAGVATAGDIVRRRVACRVASQPREVVRSDSVQSKLTAPAAAVVQLYRYPGLSTSAATTLLHKAQAKASDIITSVDGEVCFNVQLSAPLTPKEAETLAWLLRETFEPELLTPSTVLLPGGPTQSVVEVGPRSSFQTAWCTNALSICASVGLGKVVRLEQSRRYLLTSTRPLDADDKRRFAAL</sequence>
<keyword evidence="7" id="KW-1185">Reference proteome</keyword>
<evidence type="ECO:0000256" key="2">
    <source>
        <dbReference type="ARBA" id="ARBA00022741"/>
    </source>
</evidence>
<keyword evidence="1 6" id="KW-0436">Ligase</keyword>
<name>A0A0D2M9G7_9CHLO</name>
<dbReference type="InterPro" id="IPR040707">
    <property type="entry name" value="FGAR-AT_N"/>
</dbReference>
<evidence type="ECO:0000259" key="5">
    <source>
        <dbReference type="Pfam" id="PF18076"/>
    </source>
</evidence>
<dbReference type="EC" id="6.3.5.3" evidence="6"/>
<gene>
    <name evidence="6" type="ORF">MNEG_10333</name>
</gene>
<dbReference type="STRING" id="145388.A0A0D2M9G7"/>
<dbReference type="Pfam" id="PF18076">
    <property type="entry name" value="FGAR-AT_N"/>
    <property type="match status" value="1"/>
</dbReference>
<feature type="non-terminal residue" evidence="6">
    <location>
        <position position="201"/>
    </location>
</feature>